<evidence type="ECO:0000256" key="3">
    <source>
        <dbReference type="ARBA" id="ARBA00022729"/>
    </source>
</evidence>
<keyword evidence="3 7" id="KW-0732">Signal</keyword>
<evidence type="ECO:0000256" key="6">
    <source>
        <dbReference type="ARBA" id="ARBA00023288"/>
    </source>
</evidence>
<dbReference type="Gene3D" id="3.30.2030.20">
    <property type="match status" value="1"/>
</dbReference>
<comment type="caution">
    <text evidence="8">The sequence shown here is derived from an EMBL/GenBank/DDBJ whole genome shotgun (WGS) entry which is preliminary data.</text>
</comment>
<sequence>MKRWGMTVRVLSVWCALLLALPGCAATKKAGELSDDPAVSEARVGEMNARLQQLATLEQVAAEFEILTRQIAEAVKHVFPGVTWEEGQSVGKMSCPGKLAESDGFVMSTTMLVSSIPIPDDKWSASLEVVRDLAGEVGLSKITVHQNVSANRDVRFSGADGAQLTFGSREAALISMTTPCRLVGRMKTVDK</sequence>
<organism evidence="8 9">
    <name type="scientific">Williamsia marianensis</name>
    <dbReference type="NCBI Taxonomy" id="85044"/>
    <lineage>
        <taxon>Bacteria</taxon>
        <taxon>Bacillati</taxon>
        <taxon>Actinomycetota</taxon>
        <taxon>Actinomycetes</taxon>
        <taxon>Mycobacteriales</taxon>
        <taxon>Nocardiaceae</taxon>
        <taxon>Williamsia</taxon>
    </lineage>
</organism>
<proteinExistence type="predicted"/>
<evidence type="ECO:0000256" key="4">
    <source>
        <dbReference type="ARBA" id="ARBA00023136"/>
    </source>
</evidence>
<dbReference type="EMBL" id="RBKV01000001">
    <property type="protein sequence ID" value="RKR96657.1"/>
    <property type="molecule type" value="Genomic_DNA"/>
</dbReference>
<feature type="chain" id="PRO_5019815843" evidence="7">
    <location>
        <begin position="26"/>
        <end position="191"/>
    </location>
</feature>
<keyword evidence="5" id="KW-0564">Palmitate</keyword>
<dbReference type="GO" id="GO:0005886">
    <property type="term" value="C:plasma membrane"/>
    <property type="evidence" value="ECO:0007669"/>
    <property type="project" value="UniProtKB-SubCell"/>
</dbReference>
<evidence type="ECO:0000256" key="5">
    <source>
        <dbReference type="ARBA" id="ARBA00023139"/>
    </source>
</evidence>
<evidence type="ECO:0000256" key="1">
    <source>
        <dbReference type="ARBA" id="ARBA00004193"/>
    </source>
</evidence>
<evidence type="ECO:0000313" key="8">
    <source>
        <dbReference type="EMBL" id="RKR96657.1"/>
    </source>
</evidence>
<keyword evidence="4" id="KW-0472">Membrane</keyword>
<dbReference type="Proteomes" id="UP000274762">
    <property type="component" value="Unassembled WGS sequence"/>
</dbReference>
<feature type="signal peptide" evidence="7">
    <location>
        <begin position="1"/>
        <end position="25"/>
    </location>
</feature>
<dbReference type="OrthoDB" id="4382082at2"/>
<evidence type="ECO:0000256" key="7">
    <source>
        <dbReference type="SAM" id="SignalP"/>
    </source>
</evidence>
<name>A0A495K5T9_WILMA</name>
<dbReference type="AlphaFoldDB" id="A0A495K5T9"/>
<protein>
    <submittedName>
        <fullName evidence="8">Putative LppA-like lipoprotein</fullName>
    </submittedName>
</protein>
<keyword evidence="6 8" id="KW-0449">Lipoprotein</keyword>
<accession>A0A495K5T9</accession>
<gene>
    <name evidence="8" type="ORF">DFJ75_3510</name>
</gene>
<comment type="subcellular location">
    <subcellularLocation>
        <location evidence="1">Cell membrane</location>
        <topology evidence="1">Lipid-anchor</topology>
    </subcellularLocation>
</comment>
<keyword evidence="2" id="KW-1003">Cell membrane</keyword>
<dbReference type="InterPro" id="IPR032018">
    <property type="entry name" value="LppA/LppB/LprP"/>
</dbReference>
<evidence type="ECO:0000256" key="2">
    <source>
        <dbReference type="ARBA" id="ARBA00022475"/>
    </source>
</evidence>
<dbReference type="RefSeq" id="WP_147431416.1">
    <property type="nucleotide sequence ID" value="NZ_CBCRXS010000003.1"/>
</dbReference>
<reference evidence="8 9" key="1">
    <citation type="submission" date="2018-10" db="EMBL/GenBank/DDBJ databases">
        <title>Sequencing the genomes of 1000 actinobacteria strains.</title>
        <authorList>
            <person name="Klenk H.-P."/>
        </authorList>
    </citation>
    <scope>NUCLEOTIDE SEQUENCE [LARGE SCALE GENOMIC DNA]</scope>
    <source>
        <strain evidence="8 9">DSM 44343</strain>
    </source>
</reference>
<evidence type="ECO:0000313" key="9">
    <source>
        <dbReference type="Proteomes" id="UP000274762"/>
    </source>
</evidence>
<dbReference type="Pfam" id="PF16708">
    <property type="entry name" value="LppA"/>
    <property type="match status" value="1"/>
</dbReference>